<keyword evidence="4" id="KW-1185">Reference proteome</keyword>
<dbReference type="InterPro" id="IPR038085">
    <property type="entry name" value="Rnp2-like_sf"/>
</dbReference>
<proteinExistence type="inferred from homology"/>
<dbReference type="STRING" id="97359.A0A550C1G1"/>
<accession>A0A550C1G1</accession>
<organism evidence="3 4">
    <name type="scientific">Schizophyllum amplum</name>
    <dbReference type="NCBI Taxonomy" id="97359"/>
    <lineage>
        <taxon>Eukaryota</taxon>
        <taxon>Fungi</taxon>
        <taxon>Dikarya</taxon>
        <taxon>Basidiomycota</taxon>
        <taxon>Agaricomycotina</taxon>
        <taxon>Agaricomycetes</taxon>
        <taxon>Agaricomycetidae</taxon>
        <taxon>Agaricales</taxon>
        <taxon>Schizophyllaceae</taxon>
        <taxon>Schizophyllum</taxon>
    </lineage>
</organism>
<sequence>MVRIKNRWLLVEFIPVDDGALALSEKSIWAAVKQSVVHNFGDAGWGGVGVSLSVKYYSPTTHMCILKVGREYHNTAWGAVTLLNSIDGRRVVPHVVHVSGTIKHAQIAAVAHNRIVIARLRARANRPASYRDSYEDYLQTSERAITALQD</sequence>
<evidence type="ECO:0000313" key="3">
    <source>
        <dbReference type="EMBL" id="TRM58642.1"/>
    </source>
</evidence>
<evidence type="ECO:0000256" key="1">
    <source>
        <dbReference type="ARBA" id="ARBA00010800"/>
    </source>
</evidence>
<dbReference type="OrthoDB" id="24745at2759"/>
<dbReference type="AlphaFoldDB" id="A0A550C1G1"/>
<comment type="similarity">
    <text evidence="1">Belongs to the eukaryotic/archaeal RNase P protein component 2 family.</text>
</comment>
<evidence type="ECO:0000313" key="4">
    <source>
        <dbReference type="Proteomes" id="UP000320762"/>
    </source>
</evidence>
<dbReference type="GO" id="GO:0005730">
    <property type="term" value="C:nucleolus"/>
    <property type="evidence" value="ECO:0007669"/>
    <property type="project" value="TreeGrafter"/>
</dbReference>
<dbReference type="EMBL" id="VDMD01000034">
    <property type="protein sequence ID" value="TRM58642.1"/>
    <property type="molecule type" value="Genomic_DNA"/>
</dbReference>
<dbReference type="GO" id="GO:0001682">
    <property type="term" value="P:tRNA 5'-leader removal"/>
    <property type="evidence" value="ECO:0007669"/>
    <property type="project" value="InterPro"/>
</dbReference>
<dbReference type="GO" id="GO:0000172">
    <property type="term" value="C:ribonuclease MRP complex"/>
    <property type="evidence" value="ECO:0007669"/>
    <property type="project" value="TreeGrafter"/>
</dbReference>
<comment type="caution">
    <text evidence="3">The sequence shown here is derived from an EMBL/GenBank/DDBJ whole genome shotgun (WGS) entry which is preliminary data.</text>
</comment>
<dbReference type="GO" id="GO:0033204">
    <property type="term" value="F:ribonuclease P RNA binding"/>
    <property type="evidence" value="ECO:0007669"/>
    <property type="project" value="TreeGrafter"/>
</dbReference>
<dbReference type="PANTHER" id="PTHR15441:SF2">
    <property type="entry name" value="RIBONUCLEASE P_MRP PROTEIN SUBUNIT POP5"/>
    <property type="match status" value="1"/>
</dbReference>
<dbReference type="Proteomes" id="UP000320762">
    <property type="component" value="Unassembled WGS sequence"/>
</dbReference>
<dbReference type="Gene3D" id="3.30.70.3250">
    <property type="entry name" value="Ribonuclease P, Pop5 subunit"/>
    <property type="match status" value="1"/>
</dbReference>
<dbReference type="SUPFAM" id="SSF160350">
    <property type="entry name" value="Rnp2-like"/>
    <property type="match status" value="1"/>
</dbReference>
<evidence type="ECO:0000256" key="2">
    <source>
        <dbReference type="ARBA" id="ARBA00022694"/>
    </source>
</evidence>
<keyword evidence="2" id="KW-0819">tRNA processing</keyword>
<dbReference type="PANTHER" id="PTHR15441">
    <property type="entry name" value="RIBONUCLEASE P PROTEIN SUBUNIT P14"/>
    <property type="match status" value="1"/>
</dbReference>
<dbReference type="Pfam" id="PF01900">
    <property type="entry name" value="RNase_P_Rpp14"/>
    <property type="match status" value="1"/>
</dbReference>
<reference evidence="3 4" key="1">
    <citation type="journal article" date="2019" name="New Phytol.">
        <title>Comparative genomics reveals unique wood-decay strategies and fruiting body development in the Schizophyllaceae.</title>
        <authorList>
            <person name="Almasi E."/>
            <person name="Sahu N."/>
            <person name="Krizsan K."/>
            <person name="Balint B."/>
            <person name="Kovacs G.M."/>
            <person name="Kiss B."/>
            <person name="Cseklye J."/>
            <person name="Drula E."/>
            <person name="Henrissat B."/>
            <person name="Nagy I."/>
            <person name="Chovatia M."/>
            <person name="Adam C."/>
            <person name="LaButti K."/>
            <person name="Lipzen A."/>
            <person name="Riley R."/>
            <person name="Grigoriev I.V."/>
            <person name="Nagy L.G."/>
        </authorList>
    </citation>
    <scope>NUCLEOTIDE SEQUENCE [LARGE SCALE GENOMIC DNA]</scope>
    <source>
        <strain evidence="3 4">NL-1724</strain>
    </source>
</reference>
<dbReference type="InterPro" id="IPR002759">
    <property type="entry name" value="Pop5/Rpp14/Rnp2-like"/>
</dbReference>
<gene>
    <name evidence="3" type="ORF">BD626DRAFT_510907</name>
</gene>
<dbReference type="GO" id="GO:0030681">
    <property type="term" value="C:multimeric ribonuclease P complex"/>
    <property type="evidence" value="ECO:0007669"/>
    <property type="project" value="TreeGrafter"/>
</dbReference>
<name>A0A550C1G1_9AGAR</name>
<protein>
    <submittedName>
        <fullName evidence="3">Uncharacterized protein</fullName>
    </submittedName>
</protein>